<comment type="subcellular location">
    <subcellularLocation>
        <location evidence="2">Cell inner membrane</location>
        <topology evidence="2">Multi-pass membrane protein</topology>
    </subcellularLocation>
</comment>
<evidence type="ECO:0000313" key="21">
    <source>
        <dbReference type="Proteomes" id="UP000693972"/>
    </source>
</evidence>
<dbReference type="CDD" id="cd00082">
    <property type="entry name" value="HisKA"/>
    <property type="match status" value="1"/>
</dbReference>
<dbReference type="InterPro" id="IPR004358">
    <property type="entry name" value="Sig_transdc_His_kin-like_C"/>
</dbReference>
<dbReference type="PRINTS" id="PR00344">
    <property type="entry name" value="BCTRLSENSOR"/>
</dbReference>
<evidence type="ECO:0000256" key="3">
    <source>
        <dbReference type="ARBA" id="ARBA00012438"/>
    </source>
</evidence>
<comment type="catalytic activity">
    <reaction evidence="1">
        <text>ATP + protein L-histidine = ADP + protein N-phospho-L-histidine.</text>
        <dbReference type="EC" id="2.7.13.3"/>
    </reaction>
</comment>
<dbReference type="InterPro" id="IPR003594">
    <property type="entry name" value="HATPase_dom"/>
</dbReference>
<dbReference type="PROSITE" id="PS50109">
    <property type="entry name" value="HIS_KIN"/>
    <property type="match status" value="1"/>
</dbReference>
<keyword evidence="11" id="KW-0067">ATP-binding</keyword>
<dbReference type="CDD" id="cd12914">
    <property type="entry name" value="PDC1_DGC_like"/>
    <property type="match status" value="1"/>
</dbReference>
<dbReference type="PANTHER" id="PTHR43065">
    <property type="entry name" value="SENSOR HISTIDINE KINASE"/>
    <property type="match status" value="1"/>
</dbReference>
<dbReference type="InterPro" id="IPR036890">
    <property type="entry name" value="HATPase_C_sf"/>
</dbReference>
<dbReference type="Pfam" id="PF02518">
    <property type="entry name" value="HATPase_c"/>
    <property type="match status" value="1"/>
</dbReference>
<evidence type="ECO:0000313" key="20">
    <source>
        <dbReference type="EMBL" id="QXL89127.1"/>
    </source>
</evidence>
<accession>A0A975TX03</accession>
<proteinExistence type="predicted"/>
<feature type="transmembrane region" description="Helical" evidence="17">
    <location>
        <begin position="20"/>
        <end position="39"/>
    </location>
</feature>
<dbReference type="SUPFAM" id="SSF47384">
    <property type="entry name" value="Homodimeric domain of signal transducing histidine kinase"/>
    <property type="match status" value="1"/>
</dbReference>
<evidence type="ECO:0000259" key="18">
    <source>
        <dbReference type="PROSITE" id="PS50109"/>
    </source>
</evidence>
<evidence type="ECO:0000256" key="2">
    <source>
        <dbReference type="ARBA" id="ARBA00004429"/>
    </source>
</evidence>
<keyword evidence="6" id="KW-0597">Phosphoprotein</keyword>
<evidence type="ECO:0000256" key="11">
    <source>
        <dbReference type="ARBA" id="ARBA00022840"/>
    </source>
</evidence>
<dbReference type="InterPro" id="IPR003661">
    <property type="entry name" value="HisK_dim/P_dom"/>
</dbReference>
<dbReference type="AlphaFoldDB" id="A0A975TX03"/>
<evidence type="ECO:0000256" key="10">
    <source>
        <dbReference type="ARBA" id="ARBA00022777"/>
    </source>
</evidence>
<dbReference type="EMBL" id="JAIMBW010000001">
    <property type="protein sequence ID" value="MBY4892377.1"/>
    <property type="molecule type" value="Genomic_DNA"/>
</dbReference>
<dbReference type="SUPFAM" id="SSF55874">
    <property type="entry name" value="ATPase domain of HSP90 chaperone/DNA topoisomerase II/histidine kinase"/>
    <property type="match status" value="1"/>
</dbReference>
<evidence type="ECO:0000256" key="14">
    <source>
        <dbReference type="ARBA" id="ARBA00023136"/>
    </source>
</evidence>
<dbReference type="Pfam" id="PF00512">
    <property type="entry name" value="HisKA"/>
    <property type="match status" value="1"/>
</dbReference>
<evidence type="ECO:0000256" key="7">
    <source>
        <dbReference type="ARBA" id="ARBA00022679"/>
    </source>
</evidence>
<evidence type="ECO:0000256" key="8">
    <source>
        <dbReference type="ARBA" id="ARBA00022692"/>
    </source>
</evidence>
<keyword evidence="13" id="KW-0902">Two-component regulatory system</keyword>
<dbReference type="SUPFAM" id="SSF103190">
    <property type="entry name" value="Sensory domain-like"/>
    <property type="match status" value="1"/>
</dbReference>
<dbReference type="GO" id="GO:0005886">
    <property type="term" value="C:plasma membrane"/>
    <property type="evidence" value="ECO:0007669"/>
    <property type="project" value="UniProtKB-SubCell"/>
</dbReference>
<feature type="domain" description="Histidine kinase" evidence="18">
    <location>
        <begin position="396"/>
        <end position="606"/>
    </location>
</feature>
<keyword evidence="7" id="KW-0808">Transferase</keyword>
<dbReference type="EMBL" id="CP078073">
    <property type="protein sequence ID" value="QXL89127.1"/>
    <property type="molecule type" value="Genomic_DNA"/>
</dbReference>
<dbReference type="Proteomes" id="UP000693972">
    <property type="component" value="Unassembled WGS sequence"/>
</dbReference>
<dbReference type="InterPro" id="IPR036097">
    <property type="entry name" value="HisK_dim/P_sf"/>
</dbReference>
<dbReference type="SMART" id="SM00388">
    <property type="entry name" value="HisKA"/>
    <property type="match status" value="1"/>
</dbReference>
<dbReference type="FunFam" id="1.10.287.130:FF:000049">
    <property type="entry name" value="C4-dicarboxylate transport sensor protein DctB"/>
    <property type="match status" value="1"/>
</dbReference>
<evidence type="ECO:0000256" key="4">
    <source>
        <dbReference type="ARBA" id="ARBA00022475"/>
    </source>
</evidence>
<evidence type="ECO:0000256" key="12">
    <source>
        <dbReference type="ARBA" id="ARBA00022989"/>
    </source>
</evidence>
<feature type="transmembrane region" description="Helical" evidence="17">
    <location>
        <begin position="307"/>
        <end position="329"/>
    </location>
</feature>
<gene>
    <name evidence="19" type="ORF">KUL25_06340</name>
    <name evidence="20" type="ORF">KUL25_06345</name>
</gene>
<evidence type="ECO:0000256" key="13">
    <source>
        <dbReference type="ARBA" id="ARBA00023012"/>
    </source>
</evidence>
<dbReference type="Gene3D" id="3.30.565.10">
    <property type="entry name" value="Histidine kinase-like ATPase, C-terminal domain"/>
    <property type="match status" value="1"/>
</dbReference>
<sequence>MSDRPALPLSRPRATRPRRAIWVVVILAVLALALILASLPRIERLYLRQAGAEDAATLRLATQVLRGALERTQALPALIADRAILQQLLAEPDNDGIVPFTNELLRQSALSLDVSDIYVLDTEGRTIAASNYRTEHSFVGESFAYRPYFTDAMGAGLGRFHALGTTSGQRGYFFASPVIDDTRIVGVVVVKLRLDAFEETWAASDATIMVTDINNVIFLSDRTDWHFRTTAPMGPRVLANITATRQYPVSMLSPLGLEVERLDPDLGFGLELAHVGDESFVSQTALIAAPGWRVTILTPTGPAIQRAWTAGLLLALMVVMVGLVAATMLGRRARLIERLAAEQSLASLLEARVAERTGELKAEVEERRATEARLRKTQAELVQAGKLAALGQMSAALSHEFNQPLAAVKSYAENARTFLDRGRSDEARSNIERISGLADRMASISKHLRNFARRPGDKTGPVPLKPVIDDALELMAARLRGVDVVYPPPEAEVWARGGRVRLQQVVVNLLGNALDAMERLEHPRIEITLSGGETPQIAVRDIGPGLSEEALAQAFDPFFTTKEPGQGLGLGLSISYNIVGDFGGRLSAENHPEGGALFCVTLEAAASGTPELAAE</sequence>
<dbReference type="Gene3D" id="1.10.287.130">
    <property type="match status" value="1"/>
</dbReference>
<comment type="function">
    <text evidence="15">Member of the two-component regulatory system DctB/DctD involved in the transport of C4-dicarboxylates. DctB functions as a membrane-associated protein kinase that phosphorylates DctD in response to environmental signals.</text>
</comment>
<evidence type="ECO:0000256" key="5">
    <source>
        <dbReference type="ARBA" id="ARBA00022519"/>
    </source>
</evidence>
<protein>
    <recommendedName>
        <fullName evidence="16">C4-dicarboxylate transport sensor protein DctB</fullName>
        <ecNumber evidence="3">2.7.13.3</ecNumber>
    </recommendedName>
</protein>
<dbReference type="Gene3D" id="3.30.450.20">
    <property type="entry name" value="PAS domain"/>
    <property type="match status" value="2"/>
</dbReference>
<dbReference type="InterPro" id="IPR005467">
    <property type="entry name" value="His_kinase_dom"/>
</dbReference>
<dbReference type="SMART" id="SM00387">
    <property type="entry name" value="HATPase_c"/>
    <property type="match status" value="1"/>
</dbReference>
<keyword evidence="4" id="KW-1003">Cell membrane</keyword>
<organism evidence="20">
    <name type="scientific">Gymnodinialimonas phycosphaerae</name>
    <dbReference type="NCBI Taxonomy" id="2841589"/>
    <lineage>
        <taxon>Bacteria</taxon>
        <taxon>Pseudomonadati</taxon>
        <taxon>Pseudomonadota</taxon>
        <taxon>Alphaproteobacteria</taxon>
        <taxon>Rhodobacterales</taxon>
        <taxon>Paracoccaceae</taxon>
        <taxon>Gymnodinialimonas</taxon>
    </lineage>
</organism>
<evidence type="ECO:0000256" key="16">
    <source>
        <dbReference type="ARBA" id="ARBA00073143"/>
    </source>
</evidence>
<dbReference type="PIRSF" id="PIRSF036431">
    <property type="entry name" value="STHK_DctB"/>
    <property type="match status" value="1"/>
</dbReference>
<dbReference type="EC" id="2.7.13.3" evidence="3"/>
<evidence type="ECO:0000256" key="17">
    <source>
        <dbReference type="SAM" id="Phobius"/>
    </source>
</evidence>
<evidence type="ECO:0000256" key="9">
    <source>
        <dbReference type="ARBA" id="ARBA00022741"/>
    </source>
</evidence>
<dbReference type="GO" id="GO:0000155">
    <property type="term" value="F:phosphorelay sensor kinase activity"/>
    <property type="evidence" value="ECO:0007669"/>
    <property type="project" value="InterPro"/>
</dbReference>
<keyword evidence="8 17" id="KW-0812">Transmembrane</keyword>
<reference evidence="20 21" key="1">
    <citation type="submission" date="2021-07" db="EMBL/GenBank/DDBJ databases">
        <title>Karlodiniumbacter phycospheric gen. nov., sp. nov., a phycosphere bacterium isolated from karlodinium veneficum.</title>
        <authorList>
            <person name="Peng Y."/>
            <person name="Jiang L."/>
            <person name="Lee J."/>
        </authorList>
    </citation>
    <scope>NUCLEOTIDE SEQUENCE</scope>
    <source>
        <strain evidence="20 21">N5</strain>
    </source>
</reference>
<evidence type="ECO:0000256" key="15">
    <source>
        <dbReference type="ARBA" id="ARBA00059004"/>
    </source>
</evidence>
<dbReference type="FunFam" id="3.30.450.20:FF:000127">
    <property type="entry name" value="C4-dicarboxylate transport sensor protein"/>
    <property type="match status" value="1"/>
</dbReference>
<keyword evidence="9" id="KW-0547">Nucleotide-binding</keyword>
<dbReference type="RefSeq" id="WP_257892175.1">
    <property type="nucleotide sequence ID" value="NZ_JAIMBW010000001.1"/>
</dbReference>
<keyword evidence="21" id="KW-1185">Reference proteome</keyword>
<keyword evidence="10 20" id="KW-0418">Kinase</keyword>
<dbReference type="InterPro" id="IPR017055">
    <property type="entry name" value="Sig_transdc_His_kinase_DctB"/>
</dbReference>
<name>A0A975TX03_9RHOB</name>
<evidence type="ECO:0000256" key="6">
    <source>
        <dbReference type="ARBA" id="ARBA00022553"/>
    </source>
</evidence>
<keyword evidence="5" id="KW-0997">Cell inner membrane</keyword>
<dbReference type="PANTHER" id="PTHR43065:SF46">
    <property type="entry name" value="C4-DICARBOXYLATE TRANSPORT SENSOR PROTEIN DCTB"/>
    <property type="match status" value="1"/>
</dbReference>
<keyword evidence="14 17" id="KW-0472">Membrane</keyword>
<keyword evidence="12 17" id="KW-1133">Transmembrane helix</keyword>
<dbReference type="GO" id="GO:0005524">
    <property type="term" value="F:ATP binding"/>
    <property type="evidence" value="ECO:0007669"/>
    <property type="project" value="UniProtKB-KW"/>
</dbReference>
<dbReference type="InterPro" id="IPR029151">
    <property type="entry name" value="Sensor-like_sf"/>
</dbReference>
<evidence type="ECO:0000313" key="19">
    <source>
        <dbReference type="EMBL" id="MBY4892377.1"/>
    </source>
</evidence>
<evidence type="ECO:0000256" key="1">
    <source>
        <dbReference type="ARBA" id="ARBA00000085"/>
    </source>
</evidence>